<dbReference type="PRINTS" id="PR00792">
    <property type="entry name" value="PEPSIN"/>
</dbReference>
<evidence type="ECO:0000256" key="2">
    <source>
        <dbReference type="ARBA" id="ARBA00022670"/>
    </source>
</evidence>
<feature type="active site" evidence="6">
    <location>
        <position position="103"/>
    </location>
</feature>
<dbReference type="AlphaFoldDB" id="A0A9Q0CU58"/>
<dbReference type="InterPro" id="IPR034161">
    <property type="entry name" value="Pepsin-like_plant"/>
</dbReference>
<keyword evidence="2" id="KW-0645">Protease</keyword>
<dbReference type="PANTHER" id="PTHR47967:SF23">
    <property type="entry name" value="OS04G0448300 PROTEIN"/>
    <property type="match status" value="1"/>
</dbReference>
<evidence type="ECO:0000256" key="5">
    <source>
        <dbReference type="ARBA" id="ARBA00023180"/>
    </source>
</evidence>
<evidence type="ECO:0000256" key="7">
    <source>
        <dbReference type="SAM" id="SignalP"/>
    </source>
</evidence>
<dbReference type="PANTHER" id="PTHR47967">
    <property type="entry name" value="OS07G0603500 PROTEIN-RELATED"/>
    <property type="match status" value="1"/>
</dbReference>
<evidence type="ECO:0000256" key="4">
    <source>
        <dbReference type="ARBA" id="ARBA00022801"/>
    </source>
</evidence>
<evidence type="ECO:0000313" key="10">
    <source>
        <dbReference type="Proteomes" id="UP001151287"/>
    </source>
</evidence>
<dbReference type="PROSITE" id="PS51767">
    <property type="entry name" value="PEPTIDASE_A1"/>
    <property type="match status" value="1"/>
</dbReference>
<dbReference type="FunFam" id="2.40.70.10:FF:000029">
    <property type="entry name" value="Aspartyl protease family protein"/>
    <property type="match status" value="1"/>
</dbReference>
<keyword evidence="10" id="KW-1185">Reference proteome</keyword>
<keyword evidence="4" id="KW-0378">Hydrolase</keyword>
<protein>
    <recommendedName>
        <fullName evidence="8">Peptidase A1 domain-containing protein</fullName>
    </recommendedName>
</protein>
<dbReference type="GO" id="GO:0005576">
    <property type="term" value="C:extracellular region"/>
    <property type="evidence" value="ECO:0007669"/>
    <property type="project" value="TreeGrafter"/>
</dbReference>
<gene>
    <name evidence="9" type="ORF">LUZ63_008299</name>
</gene>
<dbReference type="SUPFAM" id="SSF50630">
    <property type="entry name" value="Acid proteases"/>
    <property type="match status" value="1"/>
</dbReference>
<feature type="active site" evidence="6">
    <location>
        <position position="305"/>
    </location>
</feature>
<evidence type="ECO:0000256" key="3">
    <source>
        <dbReference type="ARBA" id="ARBA00022750"/>
    </source>
</evidence>
<dbReference type="InterPro" id="IPR001461">
    <property type="entry name" value="Aspartic_peptidase_A1"/>
</dbReference>
<comment type="similarity">
    <text evidence="1">Belongs to the peptidase A1 family.</text>
</comment>
<dbReference type="GO" id="GO:0006508">
    <property type="term" value="P:proteolysis"/>
    <property type="evidence" value="ECO:0007669"/>
    <property type="project" value="UniProtKB-KW"/>
</dbReference>
<organism evidence="9 10">
    <name type="scientific">Rhynchospora breviuscula</name>
    <dbReference type="NCBI Taxonomy" id="2022672"/>
    <lineage>
        <taxon>Eukaryota</taxon>
        <taxon>Viridiplantae</taxon>
        <taxon>Streptophyta</taxon>
        <taxon>Embryophyta</taxon>
        <taxon>Tracheophyta</taxon>
        <taxon>Spermatophyta</taxon>
        <taxon>Magnoliopsida</taxon>
        <taxon>Liliopsida</taxon>
        <taxon>Poales</taxon>
        <taxon>Cyperaceae</taxon>
        <taxon>Cyperoideae</taxon>
        <taxon>Rhynchosporeae</taxon>
        <taxon>Rhynchospora</taxon>
    </lineage>
</organism>
<feature type="domain" description="Peptidase A1" evidence="8">
    <location>
        <begin position="85"/>
        <end position="422"/>
    </location>
</feature>
<dbReference type="InterPro" id="IPR032799">
    <property type="entry name" value="TAXi_C"/>
</dbReference>
<comment type="caution">
    <text evidence="9">The sequence shown here is derived from an EMBL/GenBank/DDBJ whole genome shotgun (WGS) entry which is preliminary data.</text>
</comment>
<dbReference type="Gene3D" id="2.40.70.10">
    <property type="entry name" value="Acid Proteases"/>
    <property type="match status" value="2"/>
</dbReference>
<dbReference type="Pfam" id="PF14541">
    <property type="entry name" value="TAXi_C"/>
    <property type="match status" value="1"/>
</dbReference>
<keyword evidence="5" id="KW-0325">Glycoprotein</keyword>
<dbReference type="InterPro" id="IPR021109">
    <property type="entry name" value="Peptidase_aspartic_dom_sf"/>
</dbReference>
<proteinExistence type="inferred from homology"/>
<dbReference type="GO" id="GO:0004190">
    <property type="term" value="F:aspartic-type endopeptidase activity"/>
    <property type="evidence" value="ECO:0007669"/>
    <property type="project" value="UniProtKB-KW"/>
</dbReference>
<dbReference type="Proteomes" id="UP001151287">
    <property type="component" value="Unassembled WGS sequence"/>
</dbReference>
<sequence length="429" mass="46881">MRRAQMLQIVPLLLIYFLAPTSSTSPDIRLNLKHVDTGSGYTKLELLQRAAVRSSNRAARVFAGHRGFSGHTTAQEPVEPHEGEYLIELAIGTPGQAVLLTLDTGSDLIWTQCQPCLICFNQSFPLYNPTVSSTYYKYPCSGKLCNALSLSACHEECMYGYGYGDNSTTFGILSSESFTFGSTDSAVTVQDVGFGCGVLNRGIFLNESGIAGFGRGALSLVSQLGVGKFAYCLTSFDQNNTSPLFMGSLAKLHGPVQTTPILTNPANPTFYYLSLKGITVGTRRLKLPKSVFQLKKNGKGGVILDSGTAITRMAQDAFQQVKRAFVSQTKLKVARDTTGIFDLCFLAPPSNSSSKVIVPRLVFHFDGADMEFPQDNYINIDQDTGILCLLILESDEETIIGNIQQQNMKILYDLEKEKLSFVPAQCDRL</sequence>
<name>A0A9Q0CU58_9POAL</name>
<keyword evidence="3" id="KW-0064">Aspartyl protease</keyword>
<evidence type="ECO:0000256" key="1">
    <source>
        <dbReference type="ARBA" id="ARBA00007447"/>
    </source>
</evidence>
<dbReference type="EMBL" id="JAMQYH010000002">
    <property type="protein sequence ID" value="KAJ1699787.1"/>
    <property type="molecule type" value="Genomic_DNA"/>
</dbReference>
<dbReference type="InterPro" id="IPR051708">
    <property type="entry name" value="Plant_Aspart_Prot_A1"/>
</dbReference>
<dbReference type="InterPro" id="IPR032861">
    <property type="entry name" value="TAXi_N"/>
</dbReference>
<evidence type="ECO:0000259" key="8">
    <source>
        <dbReference type="PROSITE" id="PS51767"/>
    </source>
</evidence>
<evidence type="ECO:0000313" key="9">
    <source>
        <dbReference type="EMBL" id="KAJ1699787.1"/>
    </source>
</evidence>
<dbReference type="Pfam" id="PF14543">
    <property type="entry name" value="TAXi_N"/>
    <property type="match status" value="1"/>
</dbReference>
<feature type="signal peptide" evidence="7">
    <location>
        <begin position="1"/>
        <end position="23"/>
    </location>
</feature>
<keyword evidence="7" id="KW-0732">Signal</keyword>
<dbReference type="InterPro" id="IPR033121">
    <property type="entry name" value="PEPTIDASE_A1"/>
</dbReference>
<reference evidence="9" key="1">
    <citation type="journal article" date="2022" name="Cell">
        <title>Repeat-based holocentromeres influence genome architecture and karyotype evolution.</title>
        <authorList>
            <person name="Hofstatter P.G."/>
            <person name="Thangavel G."/>
            <person name="Lux T."/>
            <person name="Neumann P."/>
            <person name="Vondrak T."/>
            <person name="Novak P."/>
            <person name="Zhang M."/>
            <person name="Costa L."/>
            <person name="Castellani M."/>
            <person name="Scott A."/>
            <person name="Toegelov H."/>
            <person name="Fuchs J."/>
            <person name="Mata-Sucre Y."/>
            <person name="Dias Y."/>
            <person name="Vanzela A.L.L."/>
            <person name="Huettel B."/>
            <person name="Almeida C.C.S."/>
            <person name="Simkova H."/>
            <person name="Souza G."/>
            <person name="Pedrosa-Harand A."/>
            <person name="Macas J."/>
            <person name="Mayer K.F.X."/>
            <person name="Houben A."/>
            <person name="Marques A."/>
        </authorList>
    </citation>
    <scope>NUCLEOTIDE SEQUENCE</scope>
    <source>
        <strain evidence="9">RhyBre1mFocal</strain>
    </source>
</reference>
<dbReference type="CDD" id="cd05476">
    <property type="entry name" value="pepsin_A_like_plant"/>
    <property type="match status" value="1"/>
</dbReference>
<dbReference type="OrthoDB" id="660550at2759"/>
<feature type="chain" id="PRO_5040374457" description="Peptidase A1 domain-containing protein" evidence="7">
    <location>
        <begin position="24"/>
        <end position="429"/>
    </location>
</feature>
<evidence type="ECO:0000256" key="6">
    <source>
        <dbReference type="PIRSR" id="PIRSR601461-1"/>
    </source>
</evidence>
<accession>A0A9Q0CU58</accession>